<accession>A0ABS7YSI8</accession>
<dbReference type="RefSeq" id="WP_225251997.1">
    <property type="nucleotide sequence ID" value="NZ_JAIWIU010000190.1"/>
</dbReference>
<dbReference type="Proteomes" id="UP001199044">
    <property type="component" value="Unassembled WGS sequence"/>
</dbReference>
<organism evidence="1 2">
    <name type="scientific">Vibrio tritonius</name>
    <dbReference type="NCBI Taxonomy" id="1435069"/>
    <lineage>
        <taxon>Bacteria</taxon>
        <taxon>Pseudomonadati</taxon>
        <taxon>Pseudomonadota</taxon>
        <taxon>Gammaproteobacteria</taxon>
        <taxon>Vibrionales</taxon>
        <taxon>Vibrionaceae</taxon>
        <taxon>Vibrio</taxon>
    </lineage>
</organism>
<dbReference type="EMBL" id="JAIWIU010000190">
    <property type="protein sequence ID" value="MCA2018653.1"/>
    <property type="molecule type" value="Genomic_DNA"/>
</dbReference>
<name>A0ABS7YSI8_9VIBR</name>
<dbReference type="InterPro" id="IPR014949">
    <property type="entry name" value="DUF1820"/>
</dbReference>
<evidence type="ECO:0000313" key="2">
    <source>
        <dbReference type="Proteomes" id="UP001199044"/>
    </source>
</evidence>
<keyword evidence="2" id="KW-1185">Reference proteome</keyword>
<reference evidence="2" key="1">
    <citation type="submission" date="2023-07" db="EMBL/GenBank/DDBJ databases">
        <title>Molecular identification of indigenous halophilic bacteria isolated from red sea cost, biodegradation of synthetic dyes and assessment of degraded metabolite toxicity.</title>
        <authorList>
            <person name="Chaieb K."/>
            <person name="Altayb H.N."/>
        </authorList>
    </citation>
    <scope>NUCLEOTIDE SEQUENCE [LARGE SCALE GENOMIC DNA]</scope>
    <source>
        <strain evidence="2">K20</strain>
    </source>
</reference>
<protein>
    <submittedName>
        <fullName evidence="1">DUF1820 family protein</fullName>
    </submittedName>
</protein>
<proteinExistence type="predicted"/>
<comment type="caution">
    <text evidence="1">The sequence shown here is derived from an EMBL/GenBank/DDBJ whole genome shotgun (WGS) entry which is preliminary data.</text>
</comment>
<dbReference type="Pfam" id="PF08850">
    <property type="entry name" value="DUF1820"/>
    <property type="match status" value="1"/>
</dbReference>
<evidence type="ECO:0000313" key="1">
    <source>
        <dbReference type="EMBL" id="MCA2018653.1"/>
    </source>
</evidence>
<sequence length="107" mass="12225">MSAKNPLYKVSFIQAGQRYEVYVHEVVTSSLFGFIELGDFVWDNHTTIVVDPSHERLKNEFAKVERTYIPLHSVLRIDQVVEQGSAKIVDLGDKVTQFPSPIYTPSR</sequence>
<gene>
    <name evidence="1" type="ORF">LDJ79_21235</name>
</gene>